<dbReference type="Proteomes" id="UP000653411">
    <property type="component" value="Unassembled WGS sequence"/>
</dbReference>
<feature type="region of interest" description="Disordered" evidence="1">
    <location>
        <begin position="34"/>
        <end position="58"/>
    </location>
</feature>
<sequence>MALPPRPGDQLASATSSTRVIVIRAPAGMAGRIECGGTPMVPARDAPAGRPDDEPSGTLIGKRYVDAADTLELLCTASGAGLLTYGGQPLQIKAPKALPASD</sequence>
<comment type="caution">
    <text evidence="2">The sequence shown here is derived from an EMBL/GenBank/DDBJ whole genome shotgun (WGS) entry which is preliminary data.</text>
</comment>
<dbReference type="AlphaFoldDB" id="A0A917XM94"/>
<dbReference type="EMBL" id="BMML01000025">
    <property type="protein sequence ID" value="GGN36913.1"/>
    <property type="molecule type" value="Genomic_DNA"/>
</dbReference>
<evidence type="ECO:0000256" key="1">
    <source>
        <dbReference type="SAM" id="MobiDB-lite"/>
    </source>
</evidence>
<dbReference type="RefSeq" id="WP_189267889.1">
    <property type="nucleotide sequence ID" value="NZ_BMML01000025.1"/>
</dbReference>
<accession>A0A917XM94</accession>
<evidence type="ECO:0000313" key="3">
    <source>
        <dbReference type="Proteomes" id="UP000653411"/>
    </source>
</evidence>
<gene>
    <name evidence="2" type="ORF">GCM10011578_080640</name>
</gene>
<organism evidence="2 3">
    <name type="scientific">Streptomyces fuscichromogenes</name>
    <dbReference type="NCBI Taxonomy" id="1324013"/>
    <lineage>
        <taxon>Bacteria</taxon>
        <taxon>Bacillati</taxon>
        <taxon>Actinomycetota</taxon>
        <taxon>Actinomycetes</taxon>
        <taxon>Kitasatosporales</taxon>
        <taxon>Streptomycetaceae</taxon>
        <taxon>Streptomyces</taxon>
    </lineage>
</organism>
<name>A0A917XM94_9ACTN</name>
<protein>
    <submittedName>
        <fullName evidence="2">Uncharacterized protein</fullName>
    </submittedName>
</protein>
<reference evidence="2" key="2">
    <citation type="submission" date="2020-09" db="EMBL/GenBank/DDBJ databases">
        <authorList>
            <person name="Sun Q."/>
            <person name="Zhou Y."/>
        </authorList>
    </citation>
    <scope>NUCLEOTIDE SEQUENCE</scope>
    <source>
        <strain evidence="2">CGMCC 4.7110</strain>
    </source>
</reference>
<reference evidence="2" key="1">
    <citation type="journal article" date="2014" name="Int. J. Syst. Evol. Microbiol.">
        <title>Complete genome sequence of Corynebacterium casei LMG S-19264T (=DSM 44701T), isolated from a smear-ripened cheese.</title>
        <authorList>
            <consortium name="US DOE Joint Genome Institute (JGI-PGF)"/>
            <person name="Walter F."/>
            <person name="Albersmeier A."/>
            <person name="Kalinowski J."/>
            <person name="Ruckert C."/>
        </authorList>
    </citation>
    <scope>NUCLEOTIDE SEQUENCE</scope>
    <source>
        <strain evidence="2">CGMCC 4.7110</strain>
    </source>
</reference>
<evidence type="ECO:0000313" key="2">
    <source>
        <dbReference type="EMBL" id="GGN36913.1"/>
    </source>
</evidence>
<proteinExistence type="predicted"/>
<keyword evidence="3" id="KW-1185">Reference proteome</keyword>